<dbReference type="RefSeq" id="XP_033578210.1">
    <property type="nucleotide sequence ID" value="XM_033725458.1"/>
</dbReference>
<proteinExistence type="predicted"/>
<reference evidence="4" key="2">
    <citation type="submission" date="2020-04" db="EMBL/GenBank/DDBJ databases">
        <authorList>
            <consortium name="NCBI Genome Project"/>
        </authorList>
    </citation>
    <scope>NUCLEOTIDE SEQUENCE</scope>
    <source>
        <strain evidence="4">CBS 304.34</strain>
    </source>
</reference>
<dbReference type="OrthoDB" id="270167at2759"/>
<keyword evidence="3" id="KW-1185">Reference proteome</keyword>
<feature type="domain" description="Heterokaryon incompatibility" evidence="1">
    <location>
        <begin position="66"/>
        <end position="168"/>
    </location>
</feature>
<evidence type="ECO:0000259" key="1">
    <source>
        <dbReference type="Pfam" id="PF06985"/>
    </source>
</evidence>
<dbReference type="InterPro" id="IPR010730">
    <property type="entry name" value="HET"/>
</dbReference>
<dbReference type="Pfam" id="PF06985">
    <property type="entry name" value="HET"/>
    <property type="match status" value="1"/>
</dbReference>
<evidence type="ECO:0000313" key="2">
    <source>
        <dbReference type="EMBL" id="KAF2811246.1"/>
    </source>
</evidence>
<sequence>MQRDTALTFGDIHGSLEALQASIDEIQEVALVEEAQLHIESAPINLRFLVPHGTPSFDADGSVKRVAVSYTWDHDNSQDKNKSFPDYVIWAGGVFRPPRCHVEIIHRAFCFARSKEASLGGSPRVWIDQECIDQTDPADIERHLRIMHRVYSQSTFTAAILSTKISSQSFLDNLEEFFVTDTKEF</sequence>
<reference evidence="2 4" key="1">
    <citation type="journal article" date="2020" name="Stud. Mycol.">
        <title>101 Dothideomycetes genomes: a test case for predicting lifestyles and emergence of pathogens.</title>
        <authorList>
            <person name="Haridas S."/>
            <person name="Albert R."/>
            <person name="Binder M."/>
            <person name="Bloem J."/>
            <person name="Labutti K."/>
            <person name="Salamov A."/>
            <person name="Andreopoulos B."/>
            <person name="Baker S."/>
            <person name="Barry K."/>
            <person name="Bills G."/>
            <person name="Bluhm B."/>
            <person name="Cannon C."/>
            <person name="Castanera R."/>
            <person name="Culley D."/>
            <person name="Daum C."/>
            <person name="Ezra D."/>
            <person name="Gonzalez J."/>
            <person name="Henrissat B."/>
            <person name="Kuo A."/>
            <person name="Liang C."/>
            <person name="Lipzen A."/>
            <person name="Lutzoni F."/>
            <person name="Magnuson J."/>
            <person name="Mondo S."/>
            <person name="Nolan M."/>
            <person name="Ohm R."/>
            <person name="Pangilinan J."/>
            <person name="Park H.-J."/>
            <person name="Ramirez L."/>
            <person name="Alfaro M."/>
            <person name="Sun H."/>
            <person name="Tritt A."/>
            <person name="Yoshinaga Y."/>
            <person name="Zwiers L.-H."/>
            <person name="Turgeon B."/>
            <person name="Goodwin S."/>
            <person name="Spatafora J."/>
            <person name="Crous P."/>
            <person name="Grigoriev I."/>
        </authorList>
    </citation>
    <scope>NUCLEOTIDE SEQUENCE</scope>
    <source>
        <strain evidence="2 4">CBS 304.34</strain>
    </source>
</reference>
<protein>
    <recommendedName>
        <fullName evidence="1">Heterokaryon incompatibility domain-containing protein</fullName>
    </recommendedName>
</protein>
<evidence type="ECO:0000313" key="4">
    <source>
        <dbReference type="RefSeq" id="XP_033578210.1"/>
    </source>
</evidence>
<dbReference type="Proteomes" id="UP000504636">
    <property type="component" value="Unplaced"/>
</dbReference>
<organism evidence="2">
    <name type="scientific">Mytilinidion resinicola</name>
    <dbReference type="NCBI Taxonomy" id="574789"/>
    <lineage>
        <taxon>Eukaryota</taxon>
        <taxon>Fungi</taxon>
        <taxon>Dikarya</taxon>
        <taxon>Ascomycota</taxon>
        <taxon>Pezizomycotina</taxon>
        <taxon>Dothideomycetes</taxon>
        <taxon>Pleosporomycetidae</taxon>
        <taxon>Mytilinidiales</taxon>
        <taxon>Mytilinidiaceae</taxon>
        <taxon>Mytilinidion</taxon>
    </lineage>
</organism>
<dbReference type="EMBL" id="MU003699">
    <property type="protein sequence ID" value="KAF2811246.1"/>
    <property type="molecule type" value="Genomic_DNA"/>
</dbReference>
<gene>
    <name evidence="2 4" type="ORF">BDZ99DRAFT_519901</name>
</gene>
<dbReference type="AlphaFoldDB" id="A0A6A6YQR1"/>
<accession>A0A6A6YQR1</accession>
<dbReference type="GeneID" id="54466351"/>
<name>A0A6A6YQR1_9PEZI</name>
<reference evidence="4" key="3">
    <citation type="submission" date="2025-04" db="UniProtKB">
        <authorList>
            <consortium name="RefSeq"/>
        </authorList>
    </citation>
    <scope>IDENTIFICATION</scope>
    <source>
        <strain evidence="4">CBS 304.34</strain>
    </source>
</reference>
<evidence type="ECO:0000313" key="3">
    <source>
        <dbReference type="Proteomes" id="UP000504636"/>
    </source>
</evidence>